<keyword evidence="9" id="KW-1185">Reference proteome</keyword>
<comment type="subcellular location">
    <subcellularLocation>
        <location evidence="1">Cell membrane</location>
        <topology evidence="1">Multi-pass membrane protein</topology>
    </subcellularLocation>
</comment>
<organism evidence="8 9">
    <name type="scientific">Hathewaya proteolytica DSM 3090</name>
    <dbReference type="NCBI Taxonomy" id="1121331"/>
    <lineage>
        <taxon>Bacteria</taxon>
        <taxon>Bacillati</taxon>
        <taxon>Bacillota</taxon>
        <taxon>Clostridia</taxon>
        <taxon>Eubacteriales</taxon>
        <taxon>Clostridiaceae</taxon>
        <taxon>Hathewaya</taxon>
    </lineage>
</organism>
<evidence type="ECO:0000256" key="1">
    <source>
        <dbReference type="ARBA" id="ARBA00004651"/>
    </source>
</evidence>
<dbReference type="Proteomes" id="UP000183952">
    <property type="component" value="Unassembled WGS sequence"/>
</dbReference>
<feature type="transmembrane region" description="Helical" evidence="6">
    <location>
        <begin position="441"/>
        <end position="457"/>
    </location>
</feature>
<keyword evidence="4 6" id="KW-1133">Transmembrane helix</keyword>
<keyword evidence="3 6" id="KW-0812">Transmembrane</keyword>
<dbReference type="InterPro" id="IPR052159">
    <property type="entry name" value="Competence_DNA_uptake"/>
</dbReference>
<evidence type="ECO:0000256" key="4">
    <source>
        <dbReference type="ARBA" id="ARBA00022989"/>
    </source>
</evidence>
<feature type="transmembrane region" description="Helical" evidence="6">
    <location>
        <begin position="352"/>
        <end position="376"/>
    </location>
</feature>
<dbReference type="NCBIfam" id="TIGR00360">
    <property type="entry name" value="ComEC_N-term"/>
    <property type="match status" value="1"/>
</dbReference>
<reference evidence="8 9" key="1">
    <citation type="submission" date="2016-11" db="EMBL/GenBank/DDBJ databases">
        <authorList>
            <person name="Jaros S."/>
            <person name="Januszkiewicz K."/>
            <person name="Wedrychowicz H."/>
        </authorList>
    </citation>
    <scope>NUCLEOTIDE SEQUENCE [LARGE SCALE GENOMIC DNA]</scope>
    <source>
        <strain evidence="8 9">DSM 3090</strain>
    </source>
</reference>
<feature type="transmembrane region" description="Helical" evidence="6">
    <location>
        <begin position="296"/>
        <end position="314"/>
    </location>
</feature>
<evidence type="ECO:0000259" key="7">
    <source>
        <dbReference type="Pfam" id="PF03772"/>
    </source>
</evidence>
<keyword evidence="5 6" id="KW-0472">Membrane</keyword>
<evidence type="ECO:0000313" key="9">
    <source>
        <dbReference type="Proteomes" id="UP000183952"/>
    </source>
</evidence>
<dbReference type="EMBL" id="FRAD01000003">
    <property type="protein sequence ID" value="SHJ46310.1"/>
    <property type="molecule type" value="Genomic_DNA"/>
</dbReference>
<dbReference type="STRING" id="1121331.SAMN02745248_00199"/>
<evidence type="ECO:0000256" key="3">
    <source>
        <dbReference type="ARBA" id="ARBA00022692"/>
    </source>
</evidence>
<dbReference type="PANTHER" id="PTHR30619">
    <property type="entry name" value="DNA INTERNALIZATION/COMPETENCE PROTEIN COMEC/REC2"/>
    <property type="match status" value="1"/>
</dbReference>
<keyword evidence="2" id="KW-1003">Cell membrane</keyword>
<dbReference type="AlphaFoldDB" id="A0A1M6JI23"/>
<evidence type="ECO:0000256" key="2">
    <source>
        <dbReference type="ARBA" id="ARBA00022475"/>
    </source>
</evidence>
<feature type="transmembrane region" description="Helical" evidence="6">
    <location>
        <begin position="414"/>
        <end position="432"/>
    </location>
</feature>
<dbReference type="OrthoDB" id="9761531at2"/>
<feature type="domain" description="ComEC/Rec2-related protein" evidence="7">
    <location>
        <begin position="186"/>
        <end position="431"/>
    </location>
</feature>
<dbReference type="InterPro" id="IPR004477">
    <property type="entry name" value="ComEC_N"/>
</dbReference>
<feature type="transmembrane region" description="Helical" evidence="6">
    <location>
        <begin position="207"/>
        <end position="232"/>
    </location>
</feature>
<gene>
    <name evidence="8" type="ORF">SAMN02745248_00199</name>
</gene>
<feature type="transmembrane region" description="Helical" evidence="6">
    <location>
        <begin position="326"/>
        <end position="346"/>
    </location>
</feature>
<evidence type="ECO:0000313" key="8">
    <source>
        <dbReference type="EMBL" id="SHJ46310.1"/>
    </source>
</evidence>
<evidence type="ECO:0000256" key="6">
    <source>
        <dbReference type="SAM" id="Phobius"/>
    </source>
</evidence>
<feature type="transmembrane region" description="Helical" evidence="6">
    <location>
        <begin position="35"/>
        <end position="52"/>
    </location>
</feature>
<accession>A0A1M6JI23</accession>
<evidence type="ECO:0000256" key="5">
    <source>
        <dbReference type="ARBA" id="ARBA00023136"/>
    </source>
</evidence>
<protein>
    <submittedName>
        <fullName evidence="8">Competence protein ComEC</fullName>
    </submittedName>
</protein>
<dbReference type="RefSeq" id="WP_072901310.1">
    <property type="nucleotide sequence ID" value="NZ_FRAD01000003.1"/>
</dbReference>
<sequence>MKLEEINCEITGPLTICCIALFMGMMCFISFKINIIIGVVYSTSYFLIVFLSQSKTSWILMIIVSIIGYVFVLFYFTQGLPGKGPIVAKIVSKNPKSYYGVCSYKGKLINLSGIGEEVMVGSNVCIHGTFTEKPQYEYGTVGEIKCSKIESEKVNNSYNIYNLKDKIYNEFKISIGEESAGVMMSLAYGDTRFIEDTYKEQLSQLGIVHIISVSGLHMNILFSALALIPSIALQCTMGYLYVILTGSRPSTMRAFIMIATSKIGRKIYKNYRSINALSLSAIIILCIKPWCAFNLGFILSYSSVLGIIVFYRILQRKLYFLPKRINESVSLSLASMSMTFIILSIMNKSINIGFLVSNMILVPLYSFLTLLGLIFMVVFNTSYLNGIISCVIRAVFALTDGVKNFLHHIFSLEIYFSYWEIVIIICMVYVYLKCKDDKIKLVRATGICLCFLGFMRIM</sequence>
<dbReference type="PANTHER" id="PTHR30619:SF7">
    <property type="entry name" value="BETA-LACTAMASE DOMAIN PROTEIN"/>
    <property type="match status" value="1"/>
</dbReference>
<proteinExistence type="predicted"/>
<dbReference type="Pfam" id="PF03772">
    <property type="entry name" value="Competence"/>
    <property type="match status" value="1"/>
</dbReference>
<dbReference type="GO" id="GO:0005886">
    <property type="term" value="C:plasma membrane"/>
    <property type="evidence" value="ECO:0007669"/>
    <property type="project" value="UniProtKB-SubCell"/>
</dbReference>
<feature type="transmembrane region" description="Helical" evidence="6">
    <location>
        <begin position="58"/>
        <end position="76"/>
    </location>
</feature>
<name>A0A1M6JI23_9CLOT</name>
<feature type="transmembrane region" description="Helical" evidence="6">
    <location>
        <begin position="12"/>
        <end position="28"/>
    </location>
</feature>